<dbReference type="NCBIfam" id="TIGR02937">
    <property type="entry name" value="sigma70-ECF"/>
    <property type="match status" value="1"/>
</dbReference>
<evidence type="ECO:0000313" key="7">
    <source>
        <dbReference type="Proteomes" id="UP000032568"/>
    </source>
</evidence>
<keyword evidence="4" id="KW-0804">Transcription</keyword>
<evidence type="ECO:0000256" key="2">
    <source>
        <dbReference type="ARBA" id="ARBA00023015"/>
    </source>
</evidence>
<dbReference type="InterPro" id="IPR013325">
    <property type="entry name" value="RNA_pol_sigma_r2"/>
</dbReference>
<dbReference type="PANTHER" id="PTHR43133">
    <property type="entry name" value="RNA POLYMERASE ECF-TYPE SIGMA FACTO"/>
    <property type="match status" value="1"/>
</dbReference>
<reference evidence="6 7" key="1">
    <citation type="journal article" date="2015" name="Genome Announc.">
        <title>Draft Genome Sequences of Marine Isolates of Thalassomonas viridans and Thalassomonas actiniarum.</title>
        <authorList>
            <person name="Olonade I."/>
            <person name="van Zyl L.J."/>
            <person name="Trindade M."/>
        </authorList>
    </citation>
    <scope>NUCLEOTIDE SEQUENCE [LARGE SCALE GENOMIC DNA]</scope>
    <source>
        <strain evidence="6 7">A5K-106</strain>
    </source>
</reference>
<dbReference type="SUPFAM" id="SSF88659">
    <property type="entry name" value="Sigma3 and sigma4 domains of RNA polymerase sigma factors"/>
    <property type="match status" value="1"/>
</dbReference>
<dbReference type="Gene3D" id="1.10.1740.10">
    <property type="match status" value="1"/>
</dbReference>
<dbReference type="AlphaFoldDB" id="A0AAE9YZ67"/>
<keyword evidence="7" id="KW-1185">Reference proteome</keyword>
<keyword evidence="3" id="KW-0731">Sigma factor</keyword>
<name>A0AAE9YZ67_9GAMM</name>
<dbReference type="InterPro" id="IPR036388">
    <property type="entry name" value="WH-like_DNA-bd_sf"/>
</dbReference>
<dbReference type="GO" id="GO:0016987">
    <property type="term" value="F:sigma factor activity"/>
    <property type="evidence" value="ECO:0007669"/>
    <property type="project" value="UniProtKB-KW"/>
</dbReference>
<dbReference type="SUPFAM" id="SSF88946">
    <property type="entry name" value="Sigma2 domain of RNA polymerase sigma factors"/>
    <property type="match status" value="1"/>
</dbReference>
<dbReference type="InterPro" id="IPR013324">
    <property type="entry name" value="RNA_pol_sigma_r3/r4-like"/>
</dbReference>
<dbReference type="InterPro" id="IPR007627">
    <property type="entry name" value="RNA_pol_sigma70_r2"/>
</dbReference>
<evidence type="ECO:0000259" key="5">
    <source>
        <dbReference type="Pfam" id="PF04542"/>
    </source>
</evidence>
<dbReference type="Pfam" id="PF04542">
    <property type="entry name" value="Sigma70_r2"/>
    <property type="match status" value="1"/>
</dbReference>
<dbReference type="KEGG" id="tact:SG35_031215"/>
<dbReference type="PANTHER" id="PTHR43133:SF51">
    <property type="entry name" value="RNA POLYMERASE SIGMA FACTOR"/>
    <property type="match status" value="1"/>
</dbReference>
<comment type="similarity">
    <text evidence="1">Belongs to the sigma-70 factor family. ECF subfamily.</text>
</comment>
<keyword evidence="2" id="KW-0805">Transcription regulation</keyword>
<evidence type="ECO:0000256" key="1">
    <source>
        <dbReference type="ARBA" id="ARBA00010641"/>
    </source>
</evidence>
<proteinExistence type="inferred from homology"/>
<sequence>MQTVITNQDLTTTTSAQKDELRERELFEAAINGCDKSRDQLFLHHYSKVNAYIRKNLSCDADADDVTQETFLLAHRFLNSFQGNSKFSTWIIGIAVNSVRNYFNRNYQFKNVHVRDEYLLDSICPQVNPERILMSKQGLDKVSEKINSLDEIHQQAFHLGVIQGHSKKEAYKLADTTYQGFRNRLHKARKFIRESLPEVA</sequence>
<evidence type="ECO:0000256" key="3">
    <source>
        <dbReference type="ARBA" id="ARBA00023082"/>
    </source>
</evidence>
<accession>A0AAE9YZ67</accession>
<protein>
    <submittedName>
        <fullName evidence="6">Sigma-70 family RNA polymerase sigma factor</fullName>
    </submittedName>
</protein>
<organism evidence="6 7">
    <name type="scientific">Thalassomonas actiniarum</name>
    <dbReference type="NCBI Taxonomy" id="485447"/>
    <lineage>
        <taxon>Bacteria</taxon>
        <taxon>Pseudomonadati</taxon>
        <taxon>Pseudomonadota</taxon>
        <taxon>Gammaproteobacteria</taxon>
        <taxon>Alteromonadales</taxon>
        <taxon>Colwelliaceae</taxon>
        <taxon>Thalassomonas</taxon>
    </lineage>
</organism>
<reference evidence="6 7" key="2">
    <citation type="journal article" date="2022" name="Mar. Drugs">
        <title>Bioassay-Guided Fractionation Leads to the Detection of Cholic Acid Generated by the Rare Thalassomonas sp.</title>
        <authorList>
            <person name="Pheiffer F."/>
            <person name="Schneider Y.K."/>
            <person name="Hansen E.H."/>
            <person name="Andersen J.H."/>
            <person name="Isaksson J."/>
            <person name="Busche T."/>
            <person name="R C."/>
            <person name="Kalinowski J."/>
            <person name="Zyl L.V."/>
            <person name="Trindade M."/>
        </authorList>
    </citation>
    <scope>NUCLEOTIDE SEQUENCE [LARGE SCALE GENOMIC DNA]</scope>
    <source>
        <strain evidence="6 7">A5K-106</strain>
    </source>
</reference>
<evidence type="ECO:0000313" key="6">
    <source>
        <dbReference type="EMBL" id="WDE02228.1"/>
    </source>
</evidence>
<dbReference type="Gene3D" id="1.10.10.10">
    <property type="entry name" value="Winged helix-like DNA-binding domain superfamily/Winged helix DNA-binding domain"/>
    <property type="match status" value="1"/>
</dbReference>
<evidence type="ECO:0000256" key="4">
    <source>
        <dbReference type="ARBA" id="ARBA00023163"/>
    </source>
</evidence>
<dbReference type="InterPro" id="IPR039425">
    <property type="entry name" value="RNA_pol_sigma-70-like"/>
</dbReference>
<dbReference type="Proteomes" id="UP000032568">
    <property type="component" value="Chromosome pTact"/>
</dbReference>
<feature type="domain" description="RNA polymerase sigma-70 region 2" evidence="5">
    <location>
        <begin position="41"/>
        <end position="106"/>
    </location>
</feature>
<gene>
    <name evidence="6" type="ORF">SG35_031215</name>
</gene>
<dbReference type="EMBL" id="CP059736">
    <property type="protein sequence ID" value="WDE02228.1"/>
    <property type="molecule type" value="Genomic_DNA"/>
</dbReference>
<dbReference type="GO" id="GO:0006352">
    <property type="term" value="P:DNA-templated transcription initiation"/>
    <property type="evidence" value="ECO:0007669"/>
    <property type="project" value="InterPro"/>
</dbReference>
<dbReference type="InterPro" id="IPR014284">
    <property type="entry name" value="RNA_pol_sigma-70_dom"/>
</dbReference>